<accession>A0A1L3ZV80</accession>
<organism evidence="1 2">
    <name type="scientific">Tardibacter chloracetimidivorans</name>
    <dbReference type="NCBI Taxonomy" id="1921510"/>
    <lineage>
        <taxon>Bacteria</taxon>
        <taxon>Pseudomonadati</taxon>
        <taxon>Pseudomonadota</taxon>
        <taxon>Alphaproteobacteria</taxon>
        <taxon>Sphingomonadales</taxon>
        <taxon>Sphingomonadaceae</taxon>
        <taxon>Tardibacter</taxon>
    </lineage>
</organism>
<keyword evidence="2" id="KW-1185">Reference proteome</keyword>
<dbReference type="RefSeq" id="WP_072597151.1">
    <property type="nucleotide sequence ID" value="NZ_CP018221.1"/>
</dbReference>
<dbReference type="Proteomes" id="UP000182063">
    <property type="component" value="Chromosome"/>
</dbReference>
<proteinExistence type="predicted"/>
<dbReference type="EMBL" id="CP018221">
    <property type="protein sequence ID" value="API59533.1"/>
    <property type="molecule type" value="Genomic_DNA"/>
</dbReference>
<name>A0A1L3ZV80_9SPHN</name>
<protein>
    <submittedName>
        <fullName evidence="1">Uncharacterized protein</fullName>
    </submittedName>
</protein>
<gene>
    <name evidence="1" type="ORF">BSL82_09590</name>
</gene>
<dbReference type="KEGG" id="sphj:BSL82_09590"/>
<reference evidence="2" key="1">
    <citation type="submission" date="2016-11" db="EMBL/GenBank/DDBJ databases">
        <title>Complete Genome Sequence of alachlor-degrading Sphingomonas sp. strain JJ-A5.</title>
        <authorList>
            <person name="Lee H."/>
            <person name="Ka J.-O."/>
        </authorList>
    </citation>
    <scope>NUCLEOTIDE SEQUENCE [LARGE SCALE GENOMIC DNA]</scope>
    <source>
        <strain evidence="2">JJ-A5</strain>
    </source>
</reference>
<dbReference type="OrthoDB" id="7553907at2"/>
<evidence type="ECO:0000313" key="1">
    <source>
        <dbReference type="EMBL" id="API59533.1"/>
    </source>
</evidence>
<sequence>MAKRVRAKRKVEENLGEVNEFARAHGMYEPSTVVDLTGELGGRRNSMVKVMLNRGGTAIERWMNESPNMLFAEPQKAAVRYCQTLWLRADGLVALQPGTDRIDAPLGWSQQEALSELSTFKRRIPAKYWDVFENVCRFDQEAGTAGSSLSTNKRSAVDAAKTCVAMVASLIAMWRGM</sequence>
<dbReference type="AlphaFoldDB" id="A0A1L3ZV80"/>
<evidence type="ECO:0000313" key="2">
    <source>
        <dbReference type="Proteomes" id="UP000182063"/>
    </source>
</evidence>